<keyword evidence="2" id="KW-0808">Transferase</keyword>
<dbReference type="EMBL" id="JARBDR010000921">
    <property type="protein sequence ID" value="KAJ8299521.1"/>
    <property type="molecule type" value="Genomic_DNA"/>
</dbReference>
<evidence type="ECO:0000313" key="4">
    <source>
        <dbReference type="EMBL" id="KAJ8299521.1"/>
    </source>
</evidence>
<dbReference type="Gene3D" id="3.40.50.300">
    <property type="entry name" value="P-loop containing nucleotide triphosphate hydrolases"/>
    <property type="match status" value="1"/>
</dbReference>
<comment type="caution">
    <text evidence="4">The sequence shown here is derived from an EMBL/GenBank/DDBJ whole genome shotgun (WGS) entry which is preliminary data.</text>
</comment>
<reference evidence="4 5" key="1">
    <citation type="submission" date="2022-12" db="EMBL/GenBank/DDBJ databases">
        <title>Chromosome-level genome of Tegillarca granosa.</title>
        <authorList>
            <person name="Kim J."/>
        </authorList>
    </citation>
    <scope>NUCLEOTIDE SEQUENCE [LARGE SCALE GENOMIC DNA]</scope>
    <source>
        <strain evidence="4">Teg-2019</strain>
        <tissue evidence="4">Adductor muscle</tissue>
    </source>
</reference>
<dbReference type="PANTHER" id="PTHR11783">
    <property type="entry name" value="SULFOTRANSFERASE SULT"/>
    <property type="match status" value="1"/>
</dbReference>
<comment type="similarity">
    <text evidence="1">Belongs to the sulfotransferase 1 family.</text>
</comment>
<feature type="domain" description="Sulfotransferase" evidence="3">
    <location>
        <begin position="48"/>
        <end position="239"/>
    </location>
</feature>
<dbReference type="Proteomes" id="UP001217089">
    <property type="component" value="Unassembled WGS sequence"/>
</dbReference>
<evidence type="ECO:0000259" key="3">
    <source>
        <dbReference type="Pfam" id="PF00685"/>
    </source>
</evidence>
<evidence type="ECO:0000256" key="1">
    <source>
        <dbReference type="ARBA" id="ARBA00005771"/>
    </source>
</evidence>
<keyword evidence="5" id="KW-1185">Reference proteome</keyword>
<dbReference type="InterPro" id="IPR000863">
    <property type="entry name" value="Sulfotransferase_dom"/>
</dbReference>
<name>A0ABQ9E513_TEGGR</name>
<sequence>MNIDSRESDIIVCAYAKSEQLIAGKAEYSTKFKGGIFLEAQSFEETGLADMPSPRNLNTHLPFRMLPRKHVELNAKIIHMLRNPKDVAVSMFHHVQKDPTVGGIPIPWNAFFEIFTSKPIPYGSWFDYEKDWERVKKERPNLNIHTVYYENLKLNTQAEVKRLGDFLGVSYTDELIEGICQKVDFKNILKGKTDVSSNFSTGKLIHALYSRIIGDWKNWFTVAQNEKFDELYAKEMKDSNLEIRFTQ</sequence>
<protein>
    <recommendedName>
        <fullName evidence="3">Sulfotransferase domain-containing protein</fullName>
    </recommendedName>
</protein>
<evidence type="ECO:0000313" key="5">
    <source>
        <dbReference type="Proteomes" id="UP001217089"/>
    </source>
</evidence>
<evidence type="ECO:0000256" key="2">
    <source>
        <dbReference type="ARBA" id="ARBA00022679"/>
    </source>
</evidence>
<dbReference type="Pfam" id="PF00685">
    <property type="entry name" value="Sulfotransfer_1"/>
    <property type="match status" value="1"/>
</dbReference>
<dbReference type="InterPro" id="IPR027417">
    <property type="entry name" value="P-loop_NTPase"/>
</dbReference>
<proteinExistence type="inferred from homology"/>
<gene>
    <name evidence="4" type="ORF">KUTeg_023581</name>
</gene>
<organism evidence="4 5">
    <name type="scientific">Tegillarca granosa</name>
    <name type="common">Malaysian cockle</name>
    <name type="synonym">Anadara granosa</name>
    <dbReference type="NCBI Taxonomy" id="220873"/>
    <lineage>
        <taxon>Eukaryota</taxon>
        <taxon>Metazoa</taxon>
        <taxon>Spiralia</taxon>
        <taxon>Lophotrochozoa</taxon>
        <taxon>Mollusca</taxon>
        <taxon>Bivalvia</taxon>
        <taxon>Autobranchia</taxon>
        <taxon>Pteriomorphia</taxon>
        <taxon>Arcoida</taxon>
        <taxon>Arcoidea</taxon>
        <taxon>Arcidae</taxon>
        <taxon>Tegillarca</taxon>
    </lineage>
</organism>
<dbReference type="SUPFAM" id="SSF52540">
    <property type="entry name" value="P-loop containing nucleoside triphosphate hydrolases"/>
    <property type="match status" value="1"/>
</dbReference>
<accession>A0ABQ9E513</accession>